<accession>A0ABP8YN62</accession>
<keyword evidence="3" id="KW-1185">Reference proteome</keyword>
<gene>
    <name evidence="2" type="ORF">GCM10023350_16920</name>
</gene>
<dbReference type="InterPro" id="IPR012340">
    <property type="entry name" value="NA-bd_OB-fold"/>
</dbReference>
<feature type="domain" description="ChsH2 C-terminal OB-fold" evidence="1">
    <location>
        <begin position="344"/>
        <end position="402"/>
    </location>
</feature>
<protein>
    <submittedName>
        <fullName evidence="2">Hydroxymethylglutaryl-CoA synthase family protein</fullName>
    </submittedName>
</protein>
<dbReference type="InterPro" id="IPR052513">
    <property type="entry name" value="Thioester_dehydratase-like"/>
</dbReference>
<sequence length="425" mass="44405">MAGFDEDAITMGVAAASKLPPVDEGAPLFFATASPPFADKTNATIVRAALGWDEWRLAVDLAGLRSGFGALSVASLTGGVAVMGDHRQGRTGSADEADGGAAGAAFAFGEGPDPVAEVLATASASTELMDVWRAPGAQYAESWEERFSQHVLSKAIDDVVAEVGKRSGISDSPAVVLVAAPQRRFALGRAKALGALDTSDVLSVHRSQVGYCAAADVGVQLARALDVSRAGDIVLVINAVGSVDAMTLRVLRDGPGVDGWTQWLESRRSLSYVEFLTWIGRLGREPARRPEKPGVAAPPAVRNASWKYAMTGGQCRQCGKVYLPAHRVCGGCGAVDSQTPYSVASRQGRVAAISTDAVTDSPSPPAIAAMVDFDGGGRIMMEIADSAAGEIALGDVVEPVFRRVYEVKGIPNYFWKARRVMGAEA</sequence>
<dbReference type="EMBL" id="BAABKN010000011">
    <property type="protein sequence ID" value="GAA4733983.1"/>
    <property type="molecule type" value="Genomic_DNA"/>
</dbReference>
<dbReference type="Pfam" id="PF01796">
    <property type="entry name" value="OB_ChsH2_C"/>
    <property type="match status" value="1"/>
</dbReference>
<organism evidence="2 3">
    <name type="scientific">Nocardioides endophyticus</name>
    <dbReference type="NCBI Taxonomy" id="1353775"/>
    <lineage>
        <taxon>Bacteria</taxon>
        <taxon>Bacillati</taxon>
        <taxon>Actinomycetota</taxon>
        <taxon>Actinomycetes</taxon>
        <taxon>Propionibacteriales</taxon>
        <taxon>Nocardioidaceae</taxon>
        <taxon>Nocardioides</taxon>
    </lineage>
</organism>
<evidence type="ECO:0000313" key="3">
    <source>
        <dbReference type="Proteomes" id="UP001499882"/>
    </source>
</evidence>
<name>A0ABP8YN62_9ACTN</name>
<dbReference type="PANTHER" id="PTHR34075">
    <property type="entry name" value="BLR3430 PROTEIN"/>
    <property type="match status" value="1"/>
</dbReference>
<comment type="caution">
    <text evidence="2">The sequence shown here is derived from an EMBL/GenBank/DDBJ whole genome shotgun (WGS) entry which is preliminary data.</text>
</comment>
<dbReference type="Gene3D" id="3.40.47.10">
    <property type="match status" value="1"/>
</dbReference>
<reference evidence="3" key="1">
    <citation type="journal article" date="2019" name="Int. J. Syst. Evol. Microbiol.">
        <title>The Global Catalogue of Microorganisms (GCM) 10K type strain sequencing project: providing services to taxonomists for standard genome sequencing and annotation.</title>
        <authorList>
            <consortium name="The Broad Institute Genomics Platform"/>
            <consortium name="The Broad Institute Genome Sequencing Center for Infectious Disease"/>
            <person name="Wu L."/>
            <person name="Ma J."/>
        </authorList>
    </citation>
    <scope>NUCLEOTIDE SEQUENCE [LARGE SCALE GENOMIC DNA]</scope>
    <source>
        <strain evidence="3">JCM 18532</strain>
    </source>
</reference>
<dbReference type="PANTHER" id="PTHR34075:SF5">
    <property type="entry name" value="BLR3430 PROTEIN"/>
    <property type="match status" value="1"/>
</dbReference>
<proteinExistence type="predicted"/>
<dbReference type="InterPro" id="IPR016039">
    <property type="entry name" value="Thiolase-like"/>
</dbReference>
<evidence type="ECO:0000259" key="1">
    <source>
        <dbReference type="Pfam" id="PF01796"/>
    </source>
</evidence>
<dbReference type="SUPFAM" id="SSF50249">
    <property type="entry name" value="Nucleic acid-binding proteins"/>
    <property type="match status" value="1"/>
</dbReference>
<dbReference type="RefSeq" id="WP_345526318.1">
    <property type="nucleotide sequence ID" value="NZ_BAABKN010000011.1"/>
</dbReference>
<evidence type="ECO:0000313" key="2">
    <source>
        <dbReference type="EMBL" id="GAA4733983.1"/>
    </source>
</evidence>
<dbReference type="InterPro" id="IPR002878">
    <property type="entry name" value="ChsH2_C"/>
</dbReference>
<dbReference type="Proteomes" id="UP001499882">
    <property type="component" value="Unassembled WGS sequence"/>
</dbReference>